<feature type="region of interest" description="Disordered" evidence="1">
    <location>
        <begin position="150"/>
        <end position="177"/>
    </location>
</feature>
<dbReference type="AlphaFoldDB" id="A0ABD2X1R3"/>
<evidence type="ECO:0000256" key="1">
    <source>
        <dbReference type="SAM" id="MobiDB-lite"/>
    </source>
</evidence>
<reference evidence="2 3" key="1">
    <citation type="journal article" date="2024" name="bioRxiv">
        <title>A reference genome for Trichogramma kaykai: A tiny desert-dwelling parasitoid wasp with competing sex-ratio distorters.</title>
        <authorList>
            <person name="Culotta J."/>
            <person name="Lindsey A.R."/>
        </authorList>
    </citation>
    <scope>NUCLEOTIDE SEQUENCE [LARGE SCALE GENOMIC DNA]</scope>
    <source>
        <strain evidence="2 3">KSX58</strain>
    </source>
</reference>
<proteinExistence type="predicted"/>
<feature type="compositionally biased region" description="Low complexity" evidence="1">
    <location>
        <begin position="42"/>
        <end position="54"/>
    </location>
</feature>
<organism evidence="2 3">
    <name type="scientific">Trichogramma kaykai</name>
    <dbReference type="NCBI Taxonomy" id="54128"/>
    <lineage>
        <taxon>Eukaryota</taxon>
        <taxon>Metazoa</taxon>
        <taxon>Ecdysozoa</taxon>
        <taxon>Arthropoda</taxon>
        <taxon>Hexapoda</taxon>
        <taxon>Insecta</taxon>
        <taxon>Pterygota</taxon>
        <taxon>Neoptera</taxon>
        <taxon>Endopterygota</taxon>
        <taxon>Hymenoptera</taxon>
        <taxon>Apocrita</taxon>
        <taxon>Proctotrupomorpha</taxon>
        <taxon>Chalcidoidea</taxon>
        <taxon>Trichogrammatidae</taxon>
        <taxon>Trichogramma</taxon>
    </lineage>
</organism>
<feature type="region of interest" description="Disordered" evidence="1">
    <location>
        <begin position="1"/>
        <end position="56"/>
    </location>
</feature>
<comment type="caution">
    <text evidence="2">The sequence shown here is derived from an EMBL/GenBank/DDBJ whole genome shotgun (WGS) entry which is preliminary data.</text>
</comment>
<sequence>MKPHQNNGFAAKIESEQENNSSNEGPYRQSPVLLDLDENSKQQQQQQQQQQRQQQRLHEVNNGLHNVCIQQTTAAVNADPIDPNITSSKRRNTRKRWHYPYEQQQQLYQQQQPLQQSQQQQQQQQQQQPIADKFLVIRMPEPIGEIVNLQQQQQLHDPANVKTQRELSQSEKGLLNR</sequence>
<gene>
    <name evidence="2" type="ORF">TKK_007878</name>
</gene>
<dbReference type="EMBL" id="JBJJXI010000059">
    <property type="protein sequence ID" value="KAL3398757.1"/>
    <property type="molecule type" value="Genomic_DNA"/>
</dbReference>
<evidence type="ECO:0000313" key="2">
    <source>
        <dbReference type="EMBL" id="KAL3398757.1"/>
    </source>
</evidence>
<keyword evidence="3" id="KW-1185">Reference proteome</keyword>
<dbReference type="Proteomes" id="UP001627154">
    <property type="component" value="Unassembled WGS sequence"/>
</dbReference>
<accession>A0ABD2X1R3</accession>
<evidence type="ECO:0000313" key="3">
    <source>
        <dbReference type="Proteomes" id="UP001627154"/>
    </source>
</evidence>
<protein>
    <submittedName>
        <fullName evidence="2">Uncharacterized protein</fullName>
    </submittedName>
</protein>
<name>A0ABD2X1R3_9HYME</name>